<dbReference type="AlphaFoldDB" id="A0A8J3ZIJ0"/>
<evidence type="ECO:0000259" key="1">
    <source>
        <dbReference type="PROSITE" id="PS50878"/>
    </source>
</evidence>
<comment type="caution">
    <text evidence="2">The sequence shown here is derived from an EMBL/GenBank/DDBJ whole genome shotgun (WGS) entry which is preliminary data.</text>
</comment>
<dbReference type="EMBL" id="BOPG01000075">
    <property type="protein sequence ID" value="GIJ62165.1"/>
    <property type="molecule type" value="Genomic_DNA"/>
</dbReference>
<feature type="domain" description="Reverse transcriptase" evidence="1">
    <location>
        <begin position="88"/>
        <end position="263"/>
    </location>
</feature>
<dbReference type="SUPFAM" id="SSF56672">
    <property type="entry name" value="DNA/RNA polymerases"/>
    <property type="match status" value="1"/>
</dbReference>
<dbReference type="PANTHER" id="PTHR34047">
    <property type="entry name" value="NUCLEAR INTRON MATURASE 1, MITOCHONDRIAL-RELATED"/>
    <property type="match status" value="1"/>
</dbReference>
<keyword evidence="3" id="KW-1185">Reference proteome</keyword>
<protein>
    <recommendedName>
        <fullName evidence="1">Reverse transcriptase domain-containing protein</fullName>
    </recommendedName>
</protein>
<dbReference type="InterPro" id="IPR043502">
    <property type="entry name" value="DNA/RNA_pol_sf"/>
</dbReference>
<evidence type="ECO:0000313" key="2">
    <source>
        <dbReference type="EMBL" id="GIJ62165.1"/>
    </source>
</evidence>
<sequence length="263" mass="29240">MNTGELWPDPDGARLRVRRMQTKLHQWAVDDPDRRFDDLYNLVHHPDFLMVAWERVRGNKGARTAGVDRVIPAVIADAADIVALLTNAREQLKSRTFVPLPARERMIPKPGSAGKFRRLGIPTAMDRLVQASLVLVLEPIFEADFKPVSYGFRPERRAHDAIAEIHHFDTKGYHWVLDADIEACFDNIAHCALLKRMRRRVGDKRVLALVKALLKAGIMTADGATTDTNTGTPQGGLCAAAHNAPNEQRRVMCSAGLSGLVRA</sequence>
<gene>
    <name evidence="2" type="ORF">Vau01_096810</name>
</gene>
<reference evidence="2" key="1">
    <citation type="submission" date="2021-01" db="EMBL/GenBank/DDBJ databases">
        <title>Whole genome shotgun sequence of Virgisporangium aurantiacum NBRC 16421.</title>
        <authorList>
            <person name="Komaki H."/>
            <person name="Tamura T."/>
        </authorList>
    </citation>
    <scope>NUCLEOTIDE SEQUENCE</scope>
    <source>
        <strain evidence="2">NBRC 16421</strain>
    </source>
</reference>
<organism evidence="2 3">
    <name type="scientific">Virgisporangium aurantiacum</name>
    <dbReference type="NCBI Taxonomy" id="175570"/>
    <lineage>
        <taxon>Bacteria</taxon>
        <taxon>Bacillati</taxon>
        <taxon>Actinomycetota</taxon>
        <taxon>Actinomycetes</taxon>
        <taxon>Micromonosporales</taxon>
        <taxon>Micromonosporaceae</taxon>
        <taxon>Virgisporangium</taxon>
    </lineage>
</organism>
<dbReference type="CDD" id="cd01651">
    <property type="entry name" value="RT_G2_intron"/>
    <property type="match status" value="1"/>
</dbReference>
<dbReference type="InterPro" id="IPR000477">
    <property type="entry name" value="RT_dom"/>
</dbReference>
<accession>A0A8J3ZIJ0</accession>
<dbReference type="PANTHER" id="PTHR34047:SF8">
    <property type="entry name" value="PROTEIN YKFC"/>
    <property type="match status" value="1"/>
</dbReference>
<proteinExistence type="predicted"/>
<dbReference type="PROSITE" id="PS50878">
    <property type="entry name" value="RT_POL"/>
    <property type="match status" value="1"/>
</dbReference>
<dbReference type="InterPro" id="IPR051083">
    <property type="entry name" value="GrpII_Intron_Splice-Mob/Def"/>
</dbReference>
<dbReference type="Proteomes" id="UP000612585">
    <property type="component" value="Unassembled WGS sequence"/>
</dbReference>
<evidence type="ECO:0000313" key="3">
    <source>
        <dbReference type="Proteomes" id="UP000612585"/>
    </source>
</evidence>
<name>A0A8J3ZIJ0_9ACTN</name>
<dbReference type="Pfam" id="PF00078">
    <property type="entry name" value="RVT_1"/>
    <property type="match status" value="1"/>
</dbReference>